<evidence type="ECO:0000313" key="2">
    <source>
        <dbReference type="Proteomes" id="UP000245670"/>
    </source>
</evidence>
<dbReference type="EMBL" id="QFFG01000002">
    <property type="protein sequence ID" value="PWG05798.1"/>
    <property type="molecule type" value="Genomic_DNA"/>
</dbReference>
<dbReference type="AlphaFoldDB" id="A0A2U2JBT4"/>
<comment type="caution">
    <text evidence="1">The sequence shown here is derived from an EMBL/GenBank/DDBJ whole genome shotgun (WGS) entry which is preliminary data.</text>
</comment>
<accession>A0A2U2JBT4</accession>
<dbReference type="Proteomes" id="UP000245670">
    <property type="component" value="Unassembled WGS sequence"/>
</dbReference>
<sequence>MVQAYFEKALSKISSEENISHKNYKIGKRSFRVNYNSDNILKALGSSISHLTVFQTLDFNLEIFCMDLSVMKHKIYKPSWVLDSFVNGYSKKLDTKRFRVFYPSEMNRIYLFDQKLNIGLALYNKIEQIPWWEKTFSFRYIFHCWTLGFNAQLIHSGAIKQSKKGAYLITGASGSGKSTSCLSLLRGGFGYLGDDYVWIEKEKSWMVYCLYQTAKIVKSTLYDRFPDLKKYVLNKNLIGSEKYVLDLGFIYPKKMCKKAKILGILIPQINHSEESIISKTNSQSAILSIAPTTLYHLPHSREIAYKKIMNLCVSMPKYHWNLSQYDEINSKAFSKFKLNE</sequence>
<name>A0A2U2JBT4_9FLAO</name>
<gene>
    <name evidence="1" type="ORF">DIS07_04965</name>
</gene>
<evidence type="ECO:0008006" key="3">
    <source>
        <dbReference type="Google" id="ProtNLM"/>
    </source>
</evidence>
<keyword evidence="2" id="KW-1185">Reference proteome</keyword>
<dbReference type="Gene3D" id="3.40.50.300">
    <property type="entry name" value="P-loop containing nucleotide triphosphate hydrolases"/>
    <property type="match status" value="1"/>
</dbReference>
<evidence type="ECO:0000313" key="1">
    <source>
        <dbReference type="EMBL" id="PWG05798.1"/>
    </source>
</evidence>
<dbReference type="InterPro" id="IPR027417">
    <property type="entry name" value="P-loop_NTPase"/>
</dbReference>
<dbReference type="SUPFAM" id="SSF53795">
    <property type="entry name" value="PEP carboxykinase-like"/>
    <property type="match status" value="1"/>
</dbReference>
<organism evidence="1 2">
    <name type="scientific">Polaribacter aquimarinus</name>
    <dbReference type="NCBI Taxonomy" id="2100726"/>
    <lineage>
        <taxon>Bacteria</taxon>
        <taxon>Pseudomonadati</taxon>
        <taxon>Bacteroidota</taxon>
        <taxon>Flavobacteriia</taxon>
        <taxon>Flavobacteriales</taxon>
        <taxon>Flavobacteriaceae</taxon>
    </lineage>
</organism>
<protein>
    <recommendedName>
        <fullName evidence="3">Serine kinase</fullName>
    </recommendedName>
</protein>
<proteinExistence type="predicted"/>
<reference evidence="1 2" key="1">
    <citation type="submission" date="2018-05" db="EMBL/GenBank/DDBJ databases">
        <title>Polaribacter aquimarinus sp. nov., isolated from sediment in a sediment of sea.</title>
        <authorList>
            <person name="Lu D."/>
        </authorList>
    </citation>
    <scope>NUCLEOTIDE SEQUENCE [LARGE SCALE GENOMIC DNA]</scope>
    <source>
        <strain evidence="1 2">ZY113</strain>
    </source>
</reference>